<dbReference type="Proteomes" id="UP000223534">
    <property type="component" value="Segment"/>
</dbReference>
<evidence type="ECO:0000313" key="1">
    <source>
        <dbReference type="EMBL" id="ASZ75973.1"/>
    </source>
</evidence>
<sequence>MLKYIKDYIKLFWHINLWGGGITQAELRSTHELAKAANPSYRASIGGTWEHVVHVTHKGYGNRSFWVRKGYRAPTERLLEREIYVDGKLYKTQKHVDANVSGNVGGNRMVTEYIK</sequence>
<accession>A0A249XVG5</accession>
<protein>
    <submittedName>
        <fullName evidence="1">Uncharacterized protein</fullName>
    </submittedName>
</protein>
<gene>
    <name evidence="1" type="ORF">TAFFO16_240</name>
</gene>
<dbReference type="EMBL" id="MF765814">
    <property type="protein sequence ID" value="ASZ75973.1"/>
    <property type="molecule type" value="Genomic_DNA"/>
</dbReference>
<name>A0A249XVG5_9CAUD</name>
<reference evidence="2" key="1">
    <citation type="submission" date="2017-08" db="EMBL/GenBank/DDBJ databases">
        <authorList>
            <person name="Puglisi K.M."/>
            <person name="Abker F."/>
            <person name="Adetunja A."/>
            <person name="Azinge I."/>
            <person name="Baskerville V."/>
            <person name="Brown C."/>
            <person name="Cabassa I."/>
            <person name="Cannady D."/>
            <person name="Duran G."/>
            <person name="Franklin M."/>
            <person name="Kontchou K."/>
            <person name="Kelly K."/>
            <person name="Mohamed A."/>
            <person name="Okusolubo T."/>
            <person name="Oriala D."/>
            <person name="Shrestha A."/>
            <person name="Song A."/>
            <person name="Spruill R."/>
            <person name="Williams K."/>
            <person name="Nunn R."/>
            <person name="Johnson A."/>
            <person name="Erill I."/>
            <person name="Caruso S.M."/>
        </authorList>
    </citation>
    <scope>NUCLEOTIDE SEQUENCE [LARGE SCALE GENOMIC DNA]</scope>
</reference>
<proteinExistence type="predicted"/>
<evidence type="ECO:0000313" key="2">
    <source>
        <dbReference type="Proteomes" id="UP000223534"/>
    </source>
</evidence>
<organism evidence="1 2">
    <name type="scientific">Bacillus phage Taffo16</name>
    <dbReference type="NCBI Taxonomy" id="2030094"/>
    <lineage>
        <taxon>Viruses</taxon>
        <taxon>Duplodnaviria</taxon>
        <taxon>Heunggongvirae</taxon>
        <taxon>Uroviricota</taxon>
        <taxon>Caudoviricetes</taxon>
        <taxon>Herelleviridae</taxon>
        <taxon>Bastillevirinae</taxon>
        <taxon>Bequatrovirus</taxon>
        <taxon>Bequatrovirus riley</taxon>
    </lineage>
</organism>